<name>A0A7J0FX76_9ERIC</name>
<proteinExistence type="predicted"/>
<keyword evidence="3" id="KW-1185">Reference proteome</keyword>
<dbReference type="InterPro" id="IPR008030">
    <property type="entry name" value="NmrA-like"/>
</dbReference>
<evidence type="ECO:0000313" key="2">
    <source>
        <dbReference type="EMBL" id="GFZ02770.1"/>
    </source>
</evidence>
<dbReference type="InterPro" id="IPR050608">
    <property type="entry name" value="NmrA-type/Isoflavone_red_sf"/>
</dbReference>
<dbReference type="Gene3D" id="3.90.25.10">
    <property type="entry name" value="UDP-galactose 4-epimerase, domain 1"/>
    <property type="match status" value="1"/>
</dbReference>
<dbReference type="EMBL" id="BJWL01000015">
    <property type="protein sequence ID" value="GFZ02770.1"/>
    <property type="molecule type" value="Genomic_DNA"/>
</dbReference>
<dbReference type="PANTHER" id="PTHR43349:SF9">
    <property type="entry name" value="PHENYLCOUMARAN BENZYLIC ETHER REDUCTASE-LIKE PROTEIN"/>
    <property type="match status" value="1"/>
</dbReference>
<organism evidence="2 3">
    <name type="scientific">Actinidia rufa</name>
    <dbReference type="NCBI Taxonomy" id="165716"/>
    <lineage>
        <taxon>Eukaryota</taxon>
        <taxon>Viridiplantae</taxon>
        <taxon>Streptophyta</taxon>
        <taxon>Embryophyta</taxon>
        <taxon>Tracheophyta</taxon>
        <taxon>Spermatophyta</taxon>
        <taxon>Magnoliopsida</taxon>
        <taxon>eudicotyledons</taxon>
        <taxon>Gunneridae</taxon>
        <taxon>Pentapetalae</taxon>
        <taxon>asterids</taxon>
        <taxon>Ericales</taxon>
        <taxon>Actinidiaceae</taxon>
        <taxon>Actinidia</taxon>
    </lineage>
</organism>
<evidence type="ECO:0000313" key="3">
    <source>
        <dbReference type="Proteomes" id="UP000585474"/>
    </source>
</evidence>
<dbReference type="Proteomes" id="UP000585474">
    <property type="component" value="Unassembled WGS sequence"/>
</dbReference>
<dbReference type="Pfam" id="PF05368">
    <property type="entry name" value="NmrA"/>
    <property type="match status" value="1"/>
</dbReference>
<accession>A0A7J0FX76</accession>
<dbReference type="AlphaFoldDB" id="A0A7J0FX76"/>
<comment type="caution">
    <text evidence="2">The sequence shown here is derived from an EMBL/GenBank/DDBJ whole genome shotgun (WGS) entry which is preliminary data.</text>
</comment>
<feature type="domain" description="NmrA-like" evidence="1">
    <location>
        <begin position="2"/>
        <end position="73"/>
    </location>
</feature>
<protein>
    <recommendedName>
        <fullName evidence="1">NmrA-like domain-containing protein</fullName>
    </recommendedName>
</protein>
<sequence>MCEKKTGRNYKKMYIPEEEIAKLSETSVHPHNVRAAIIHSIFVKGDMANFELREDDMEVSKLYPDFEYTTVDQLLDGFVTNAPKFEYAVL</sequence>
<dbReference type="PANTHER" id="PTHR43349">
    <property type="entry name" value="PINORESINOL REDUCTASE-RELATED"/>
    <property type="match status" value="1"/>
</dbReference>
<dbReference type="OrthoDB" id="831887at2759"/>
<evidence type="ECO:0000259" key="1">
    <source>
        <dbReference type="Pfam" id="PF05368"/>
    </source>
</evidence>
<gene>
    <name evidence="2" type="ORF">Acr_15g0013780</name>
</gene>
<reference evidence="2 3" key="1">
    <citation type="submission" date="2019-07" db="EMBL/GenBank/DDBJ databases">
        <title>De Novo Assembly of kiwifruit Actinidia rufa.</title>
        <authorList>
            <person name="Sugita-Konishi S."/>
            <person name="Sato K."/>
            <person name="Mori E."/>
            <person name="Abe Y."/>
            <person name="Kisaki G."/>
            <person name="Hamano K."/>
            <person name="Suezawa K."/>
            <person name="Otani M."/>
            <person name="Fukuda T."/>
            <person name="Manabe T."/>
            <person name="Gomi K."/>
            <person name="Tabuchi M."/>
            <person name="Akimitsu K."/>
            <person name="Kataoka I."/>
        </authorList>
    </citation>
    <scope>NUCLEOTIDE SEQUENCE [LARGE SCALE GENOMIC DNA]</scope>
    <source>
        <strain evidence="3">cv. Fuchu</strain>
    </source>
</reference>